<name>A0A108U4I0_9GAMM</name>
<protein>
    <submittedName>
        <fullName evidence="1">Uncharacterized protein</fullName>
    </submittedName>
</protein>
<dbReference type="AlphaFoldDB" id="A0A108U4I0"/>
<dbReference type="SUPFAM" id="SSF56801">
    <property type="entry name" value="Acetyl-CoA synthetase-like"/>
    <property type="match status" value="1"/>
</dbReference>
<accession>A0A108U4I0</accession>
<comment type="caution">
    <text evidence="1">The sequence shown here is derived from an EMBL/GenBank/DDBJ whole genome shotgun (WGS) entry which is preliminary data.</text>
</comment>
<proteinExistence type="predicted"/>
<dbReference type="InterPro" id="IPR042099">
    <property type="entry name" value="ANL_N_sf"/>
</dbReference>
<gene>
    <name evidence="1" type="ORF">AZ78_5067</name>
</gene>
<organism evidence="1 2">
    <name type="scientific">Lysobacter capsici AZ78</name>
    <dbReference type="NCBI Taxonomy" id="1444315"/>
    <lineage>
        <taxon>Bacteria</taxon>
        <taxon>Pseudomonadati</taxon>
        <taxon>Pseudomonadota</taxon>
        <taxon>Gammaproteobacteria</taxon>
        <taxon>Lysobacterales</taxon>
        <taxon>Lysobacteraceae</taxon>
        <taxon>Lysobacter</taxon>
    </lineage>
</organism>
<dbReference type="Gene3D" id="3.40.50.12780">
    <property type="entry name" value="N-terminal domain of ligase-like"/>
    <property type="match status" value="1"/>
</dbReference>
<keyword evidence="2" id="KW-1185">Reference proteome</keyword>
<evidence type="ECO:0000313" key="2">
    <source>
        <dbReference type="Proteomes" id="UP000023435"/>
    </source>
</evidence>
<reference evidence="1 2" key="1">
    <citation type="journal article" date="2014" name="Genome Announc.">
        <title>Draft Genome Sequence of Lysobacter capsici AZ78, a Bacterium Antagonistic to Plant-Pathogenic Oomycetes.</title>
        <authorList>
            <person name="Puopolo G."/>
            <person name="Sonego P."/>
            <person name="Engelen K."/>
            <person name="Pertot I."/>
        </authorList>
    </citation>
    <scope>NUCLEOTIDE SEQUENCE [LARGE SCALE GENOMIC DNA]</scope>
    <source>
        <strain evidence="1 2">AZ78</strain>
    </source>
</reference>
<dbReference type="EMBL" id="JAJA02000002">
    <property type="protein sequence ID" value="KWS02400.1"/>
    <property type="molecule type" value="Genomic_DNA"/>
</dbReference>
<dbReference type="PANTHER" id="PTHR43845:SF1">
    <property type="entry name" value="BLR5969 PROTEIN"/>
    <property type="match status" value="1"/>
</dbReference>
<dbReference type="Proteomes" id="UP000023435">
    <property type="component" value="Unassembled WGS sequence"/>
</dbReference>
<evidence type="ECO:0000313" key="1">
    <source>
        <dbReference type="EMBL" id="KWS02400.1"/>
    </source>
</evidence>
<sequence length="635" mass="70063">MLLAVQRAERALIDPDSALTRLLRVHDLSSVGGLFAAAELTEALDLWFGGLSQYPWQPLIDSNDVDQLSPVGTIVLDDHRVANTLRGLLFAWAAGNHVLIRSRRDTFWQGLTTILRDYGFPLPEASVLDERAQSEHRTIHVPDLVPVSASGAAIWNEPDLYGDDLDDTGNLPIRLGVPVREDAASFLRGVAALDARASWTRALIRREYLAGTRLADAREADDAHGSGRLDAKLRYLIGQARRTPYYRDLPQIHGVAALAQLPILEKRQLDANTLPLNRNLYSDAPPSGEVLRSGATSGDPRYIVYSRGDWANMVREAIPLWSVLGLRKGDRVINTLFAGSLYGGSITSSCEFSQMAVECYTTTQACTVDDLLMLHHRFRANTVIGLPTLLMPLLRKAKAQDPALRIEKVLYGGTPMAESDKAWLREHLDTNVVASVLAANDGAQLGFQCPHMGGTLHHICDDYNLLEVVDDDGNALADGEVGHLLITSLQKFEAPLVRYRIGDIGRVFHRDCACGLSGRVMEYLGRSDGIIKFLGSTVRHRELHDALETFEVSQLQVEIDKRDGREALIARIESARTLDPDQIRAHLIAQFHQLRTLLGFGDSVFGLVVECHPEGALRRDAVSGKVKTVIDRRLG</sequence>
<dbReference type="PANTHER" id="PTHR43845">
    <property type="entry name" value="BLR5969 PROTEIN"/>
    <property type="match status" value="1"/>
</dbReference>